<dbReference type="Pfam" id="PF07690">
    <property type="entry name" value="MFS_1"/>
    <property type="match status" value="1"/>
</dbReference>
<feature type="transmembrane region" description="Helical" evidence="2">
    <location>
        <begin position="139"/>
        <end position="158"/>
    </location>
</feature>
<dbReference type="AlphaFoldDB" id="A0A7J7J6W5"/>
<evidence type="ECO:0000256" key="2">
    <source>
        <dbReference type="SAM" id="Phobius"/>
    </source>
</evidence>
<dbReference type="PANTHER" id="PTHR11360">
    <property type="entry name" value="MONOCARBOXYLATE TRANSPORTER"/>
    <property type="match status" value="1"/>
</dbReference>
<feature type="transmembrane region" description="Helical" evidence="2">
    <location>
        <begin position="12"/>
        <end position="39"/>
    </location>
</feature>
<dbReference type="InterPro" id="IPR020846">
    <property type="entry name" value="MFS_dom"/>
</dbReference>
<dbReference type="InterPro" id="IPR011701">
    <property type="entry name" value="MFS"/>
</dbReference>
<dbReference type="InterPro" id="IPR036259">
    <property type="entry name" value="MFS_trans_sf"/>
</dbReference>
<dbReference type="InterPro" id="IPR050327">
    <property type="entry name" value="Proton-linked_MCT"/>
</dbReference>
<keyword evidence="2" id="KW-1133">Transmembrane helix</keyword>
<keyword evidence="5" id="KW-1185">Reference proteome</keyword>
<sequence>MEVSSYPVDSTYSWVVATVGCILFSLTMPQARIIGIILVEMMNVYNIDEQTGLWIASLTPVLIFAIGPVAGYALTRVQHRIVGATGMVLISSGYVLLAYAPNVYLLYIATSLVGVGVGFSFSSLIWAATVCFEKSKATAVGLVTAGAGIGTLALPPLCRYLFDNFTYQETLLAMAAIVVQFIIPFMLIRPKSYWKNSETNSRNLKGNENIMFQLSDEANKSTTSLSSKTAEVVTQSK</sequence>
<dbReference type="EMBL" id="VXIV02002926">
    <property type="protein sequence ID" value="KAF6021970.1"/>
    <property type="molecule type" value="Genomic_DNA"/>
</dbReference>
<feature type="transmembrane region" description="Helical" evidence="2">
    <location>
        <begin position="106"/>
        <end position="127"/>
    </location>
</feature>
<keyword evidence="2" id="KW-0812">Transmembrane</keyword>
<comment type="subcellular location">
    <subcellularLocation>
        <location evidence="1">Membrane</location>
        <topology evidence="1">Multi-pass membrane protein</topology>
    </subcellularLocation>
</comment>
<dbReference type="Gene3D" id="1.20.1250.20">
    <property type="entry name" value="MFS general substrate transporter like domains"/>
    <property type="match status" value="1"/>
</dbReference>
<accession>A0A7J7J6W5</accession>
<dbReference type="OrthoDB" id="6286464at2759"/>
<dbReference type="PROSITE" id="PS50850">
    <property type="entry name" value="MFS"/>
    <property type="match status" value="1"/>
</dbReference>
<feature type="transmembrane region" description="Helical" evidence="2">
    <location>
        <begin position="81"/>
        <end position="100"/>
    </location>
</feature>
<feature type="domain" description="Major facilitator superfamily (MFS) profile" evidence="3">
    <location>
        <begin position="13"/>
        <end position="237"/>
    </location>
</feature>
<evidence type="ECO:0000259" key="3">
    <source>
        <dbReference type="PROSITE" id="PS50850"/>
    </source>
</evidence>
<dbReference type="Proteomes" id="UP000593567">
    <property type="component" value="Unassembled WGS sequence"/>
</dbReference>
<proteinExistence type="predicted"/>
<evidence type="ECO:0000256" key="1">
    <source>
        <dbReference type="ARBA" id="ARBA00004141"/>
    </source>
</evidence>
<dbReference type="PANTHER" id="PTHR11360:SF251">
    <property type="entry name" value="MAJOR FACILITATOR SUPERFAMILY (MFS) PROFILE DOMAIN-CONTAINING PROTEIN"/>
    <property type="match status" value="1"/>
</dbReference>
<evidence type="ECO:0000313" key="5">
    <source>
        <dbReference type="Proteomes" id="UP000593567"/>
    </source>
</evidence>
<dbReference type="GO" id="GO:0022857">
    <property type="term" value="F:transmembrane transporter activity"/>
    <property type="evidence" value="ECO:0007669"/>
    <property type="project" value="InterPro"/>
</dbReference>
<dbReference type="GO" id="GO:0016020">
    <property type="term" value="C:membrane"/>
    <property type="evidence" value="ECO:0007669"/>
    <property type="project" value="UniProtKB-SubCell"/>
</dbReference>
<feature type="transmembrane region" description="Helical" evidence="2">
    <location>
        <begin position="170"/>
        <end position="188"/>
    </location>
</feature>
<name>A0A7J7J6W5_BUGNE</name>
<reference evidence="4" key="1">
    <citation type="submission" date="2020-06" db="EMBL/GenBank/DDBJ databases">
        <title>Draft genome of Bugula neritina, a colonial animal packing powerful symbionts and potential medicines.</title>
        <authorList>
            <person name="Rayko M."/>
        </authorList>
    </citation>
    <scope>NUCLEOTIDE SEQUENCE [LARGE SCALE GENOMIC DNA]</scope>
    <source>
        <strain evidence="4">Kwan_BN1</strain>
    </source>
</reference>
<comment type="caution">
    <text evidence="4">The sequence shown here is derived from an EMBL/GenBank/DDBJ whole genome shotgun (WGS) entry which is preliminary data.</text>
</comment>
<organism evidence="4 5">
    <name type="scientific">Bugula neritina</name>
    <name type="common">Brown bryozoan</name>
    <name type="synonym">Sertularia neritina</name>
    <dbReference type="NCBI Taxonomy" id="10212"/>
    <lineage>
        <taxon>Eukaryota</taxon>
        <taxon>Metazoa</taxon>
        <taxon>Spiralia</taxon>
        <taxon>Lophotrochozoa</taxon>
        <taxon>Bryozoa</taxon>
        <taxon>Gymnolaemata</taxon>
        <taxon>Cheilostomatida</taxon>
        <taxon>Flustrina</taxon>
        <taxon>Buguloidea</taxon>
        <taxon>Bugulidae</taxon>
        <taxon>Bugula</taxon>
    </lineage>
</organism>
<feature type="transmembrane region" description="Helical" evidence="2">
    <location>
        <begin position="51"/>
        <end position="74"/>
    </location>
</feature>
<dbReference type="SUPFAM" id="SSF103473">
    <property type="entry name" value="MFS general substrate transporter"/>
    <property type="match status" value="1"/>
</dbReference>
<protein>
    <recommendedName>
        <fullName evidence="3">Major facilitator superfamily (MFS) profile domain-containing protein</fullName>
    </recommendedName>
</protein>
<gene>
    <name evidence="4" type="ORF">EB796_019719</name>
</gene>
<evidence type="ECO:0000313" key="4">
    <source>
        <dbReference type="EMBL" id="KAF6021970.1"/>
    </source>
</evidence>
<keyword evidence="2" id="KW-0472">Membrane</keyword>